<dbReference type="InterPro" id="IPR044035">
    <property type="entry name" value="DUF5698"/>
</dbReference>
<evidence type="ECO:0000256" key="3">
    <source>
        <dbReference type="ARBA" id="ARBA00022692"/>
    </source>
</evidence>
<gene>
    <name evidence="9" type="ORF">Mal48_14490</name>
</gene>
<keyword evidence="5 6" id="KW-0472">Membrane</keyword>
<dbReference type="PANTHER" id="PTHR40060">
    <property type="entry name" value="UPF0316 PROTEIN YEBE"/>
    <property type="match status" value="1"/>
</dbReference>
<protein>
    <recommendedName>
        <fullName evidence="6">UPF0316 protein Mal48_14490</fullName>
    </recommendedName>
</protein>
<dbReference type="OrthoDB" id="48231at2"/>
<dbReference type="AlphaFoldDB" id="A0A517QKY8"/>
<keyword evidence="4 6" id="KW-1133">Transmembrane helix</keyword>
<dbReference type="KEGG" id="tpol:Mal48_14490"/>
<dbReference type="Pfam" id="PF10035">
    <property type="entry name" value="DUF2179"/>
    <property type="match status" value="1"/>
</dbReference>
<dbReference type="EMBL" id="CP036267">
    <property type="protein sequence ID" value="QDT32207.1"/>
    <property type="molecule type" value="Genomic_DNA"/>
</dbReference>
<dbReference type="PANTHER" id="PTHR40060:SF1">
    <property type="entry name" value="UPF0316 PROTEIN YEBE"/>
    <property type="match status" value="1"/>
</dbReference>
<feature type="domain" description="DUF5698" evidence="8">
    <location>
        <begin position="21"/>
        <end position="78"/>
    </location>
</feature>
<dbReference type="Proteomes" id="UP000315724">
    <property type="component" value="Chromosome"/>
</dbReference>
<keyword evidence="2 6" id="KW-1003">Cell membrane</keyword>
<accession>A0A517QKY8</accession>
<evidence type="ECO:0000256" key="1">
    <source>
        <dbReference type="ARBA" id="ARBA00004651"/>
    </source>
</evidence>
<comment type="subcellular location">
    <subcellularLocation>
        <location evidence="1 6">Cell membrane</location>
        <topology evidence="1 6">Multi-pass membrane protein</topology>
    </subcellularLocation>
</comment>
<evidence type="ECO:0000313" key="10">
    <source>
        <dbReference type="Proteomes" id="UP000315724"/>
    </source>
</evidence>
<reference evidence="9 10" key="1">
    <citation type="submission" date="2019-02" db="EMBL/GenBank/DDBJ databases">
        <title>Deep-cultivation of Planctomycetes and their phenomic and genomic characterization uncovers novel biology.</title>
        <authorList>
            <person name="Wiegand S."/>
            <person name="Jogler M."/>
            <person name="Boedeker C."/>
            <person name="Pinto D."/>
            <person name="Vollmers J."/>
            <person name="Rivas-Marin E."/>
            <person name="Kohn T."/>
            <person name="Peeters S.H."/>
            <person name="Heuer A."/>
            <person name="Rast P."/>
            <person name="Oberbeckmann S."/>
            <person name="Bunk B."/>
            <person name="Jeske O."/>
            <person name="Meyerdierks A."/>
            <person name="Storesund J.E."/>
            <person name="Kallscheuer N."/>
            <person name="Luecker S."/>
            <person name="Lage O.M."/>
            <person name="Pohl T."/>
            <person name="Merkel B.J."/>
            <person name="Hornburger P."/>
            <person name="Mueller R.-W."/>
            <person name="Bruemmer F."/>
            <person name="Labrenz M."/>
            <person name="Spormann A.M."/>
            <person name="Op den Camp H."/>
            <person name="Overmann J."/>
            <person name="Amann R."/>
            <person name="Jetten M.S.M."/>
            <person name="Mascher T."/>
            <person name="Medema M.H."/>
            <person name="Devos D.P."/>
            <person name="Kaster A.-K."/>
            <person name="Ovreas L."/>
            <person name="Rohde M."/>
            <person name="Galperin M.Y."/>
            <person name="Jogler C."/>
        </authorList>
    </citation>
    <scope>NUCLEOTIDE SEQUENCE [LARGE SCALE GENOMIC DNA]</scope>
    <source>
        <strain evidence="9 10">Mal48</strain>
    </source>
</reference>
<name>A0A517QKY8_9PLAN</name>
<evidence type="ECO:0000256" key="2">
    <source>
        <dbReference type="ARBA" id="ARBA00022475"/>
    </source>
</evidence>
<feature type="transmembrane region" description="Helical" evidence="6">
    <location>
        <begin position="59"/>
        <end position="80"/>
    </location>
</feature>
<evidence type="ECO:0000313" key="9">
    <source>
        <dbReference type="EMBL" id="QDT32207.1"/>
    </source>
</evidence>
<dbReference type="NCBIfam" id="NF003191">
    <property type="entry name" value="PRK04164.1-2"/>
    <property type="match status" value="1"/>
</dbReference>
<organism evidence="9 10">
    <name type="scientific">Thalassoglobus polymorphus</name>
    <dbReference type="NCBI Taxonomy" id="2527994"/>
    <lineage>
        <taxon>Bacteria</taxon>
        <taxon>Pseudomonadati</taxon>
        <taxon>Planctomycetota</taxon>
        <taxon>Planctomycetia</taxon>
        <taxon>Planctomycetales</taxon>
        <taxon>Planctomycetaceae</taxon>
        <taxon>Thalassoglobus</taxon>
    </lineage>
</organism>
<evidence type="ECO:0000256" key="6">
    <source>
        <dbReference type="HAMAP-Rule" id="MF_01515"/>
    </source>
</evidence>
<evidence type="ECO:0000256" key="5">
    <source>
        <dbReference type="ARBA" id="ARBA00023136"/>
    </source>
</evidence>
<feature type="domain" description="DUF2179" evidence="7">
    <location>
        <begin position="112"/>
        <end position="159"/>
    </location>
</feature>
<dbReference type="InterPro" id="IPR019264">
    <property type="entry name" value="DUF2179"/>
</dbReference>
<feature type="transmembrane region" description="Helical" evidence="6">
    <location>
        <begin position="33"/>
        <end position="53"/>
    </location>
</feature>
<keyword evidence="10" id="KW-1185">Reference proteome</keyword>
<dbReference type="HAMAP" id="MF_01515">
    <property type="entry name" value="UPF0316"/>
    <property type="match status" value="1"/>
</dbReference>
<dbReference type="GO" id="GO:0005886">
    <property type="term" value="C:plasma membrane"/>
    <property type="evidence" value="ECO:0007669"/>
    <property type="project" value="UniProtKB-SubCell"/>
</dbReference>
<dbReference type="CDD" id="cd16381">
    <property type="entry name" value="YitT_C_like_1"/>
    <property type="match status" value="1"/>
</dbReference>
<dbReference type="Pfam" id="PF18955">
    <property type="entry name" value="DUF5698"/>
    <property type="match status" value="1"/>
</dbReference>
<dbReference type="RefSeq" id="WP_145197333.1">
    <property type="nucleotide sequence ID" value="NZ_CP036267.1"/>
</dbReference>
<sequence>MPWFIPILIFFARVCDVSLGTVRTILMITGHRALAVVLGVAEVTIWILAVGGVMKYLSYPIAVVAYAGGFGAGVLIGMLIEEKLALGYRMVRVVSRVADVDVSGLLRAEGYRVTRVEGSGMMGPVEIAFTVIRRKQLSHVRKLMKEHAPEAFISVERVEAAQNGQAVATDSRFGKSLLGRMVVRK</sequence>
<keyword evidence="3 6" id="KW-0812">Transmembrane</keyword>
<evidence type="ECO:0000259" key="7">
    <source>
        <dbReference type="Pfam" id="PF10035"/>
    </source>
</evidence>
<feature type="transmembrane region" description="Helical" evidence="6">
    <location>
        <begin position="6"/>
        <end position="26"/>
    </location>
</feature>
<comment type="similarity">
    <text evidence="6">Belongs to the UPF0316 family.</text>
</comment>
<evidence type="ECO:0000256" key="4">
    <source>
        <dbReference type="ARBA" id="ARBA00022989"/>
    </source>
</evidence>
<evidence type="ECO:0000259" key="8">
    <source>
        <dbReference type="Pfam" id="PF18955"/>
    </source>
</evidence>
<dbReference type="InterPro" id="IPR022930">
    <property type="entry name" value="UPF0316"/>
</dbReference>
<proteinExistence type="inferred from homology"/>